<dbReference type="Gene3D" id="3.50.50.60">
    <property type="entry name" value="FAD/NAD(P)-binding domain"/>
    <property type="match status" value="1"/>
</dbReference>
<evidence type="ECO:0000313" key="9">
    <source>
        <dbReference type="Proteomes" id="UP000799438"/>
    </source>
</evidence>
<evidence type="ECO:0000256" key="1">
    <source>
        <dbReference type="ARBA" id="ARBA00001974"/>
    </source>
</evidence>
<dbReference type="Gene3D" id="3.30.1330.40">
    <property type="entry name" value="RutC-like"/>
    <property type="match status" value="1"/>
</dbReference>
<name>A0A6A6AYB1_9PEZI</name>
<dbReference type="GO" id="GO:0097621">
    <property type="term" value="F:monoamine oxidase activity"/>
    <property type="evidence" value="ECO:0007669"/>
    <property type="project" value="UniProtKB-EC"/>
</dbReference>
<evidence type="ECO:0000256" key="5">
    <source>
        <dbReference type="PIRSR" id="PIRSR601613-1"/>
    </source>
</evidence>
<dbReference type="RefSeq" id="XP_033392637.1">
    <property type="nucleotide sequence ID" value="XM_033545842.1"/>
</dbReference>
<dbReference type="InterPro" id="IPR006175">
    <property type="entry name" value="YjgF/YER057c/UK114"/>
</dbReference>
<proteinExistence type="inferred from homology"/>
<evidence type="ECO:0000256" key="2">
    <source>
        <dbReference type="ARBA" id="ARBA00005995"/>
    </source>
</evidence>
<sequence length="615" mass="66889">MTLHAKSIDIPGTPKAYYAPAVASTAGSIIQISGQVGTTANGKAPASYESQIHLALLNLRKVLAAAGARVTDIAKLTVYIVNYDPKRRLHTKHIQKLLGSHRPAMTLVPVVQLAMPEWLFEIDAVVAPSDPVPQPLAAPLFDVGFQSWFDVVVVGAGLSGLTAAQQVIDSGRTCCVLEARDRVGGKTWSQPSKSGDGDAIIDLGAAWINDSNQSCMIALARKFEIDLIEQNTTGNAAFQDFNGSCSSFPYGELPRFDTTTKNHLAEVRGMVEADCQKVDTRSPKDSDLDSLTFDAYLRRNNASDTAIATATVWTRAMLGHEPTDISALYFLNYCKSGGGLLQMRSDRKHGAQFLRCRQGTQMFSKGLAKSLPKDTIRLSTPVQSFHQVSGGIKVKTTTDTVYARKVIVSVPTPVLKTITFEPPLPLAKTVLTDSFAYGYYTKVMMIFKTPFWVEKGFCGLAQSFCGPASVIRDTSIPQDKKWVLTCFLAGEPGREWSQLPSEQQEKALLKQIGALFADQGTATREFVEAMGHEWSTEQYSGWGCPCPALPPGVLDTVGHELREPVGNIHFVGTETADEWKGYMEGAVRSGKRGANEVLKDLSHHGTVCRAPLRAE</sequence>
<dbReference type="InterPro" id="IPR050703">
    <property type="entry name" value="Flavin_MAO"/>
</dbReference>
<dbReference type="Pfam" id="PF01593">
    <property type="entry name" value="Amino_oxidase"/>
    <property type="match status" value="1"/>
</dbReference>
<comment type="similarity">
    <text evidence="2 6">Belongs to the flavin monoamine oxidase family.</text>
</comment>
<accession>A0A6A6AYB1</accession>
<feature type="domain" description="Amine oxidase" evidence="7">
    <location>
        <begin position="158"/>
        <end position="598"/>
    </location>
</feature>
<dbReference type="Pfam" id="PF01042">
    <property type="entry name" value="Ribonuc_L-PSP"/>
    <property type="match status" value="1"/>
</dbReference>
<keyword evidence="6" id="KW-0274">FAD</keyword>
<dbReference type="InterPro" id="IPR035959">
    <property type="entry name" value="RutC-like_sf"/>
</dbReference>
<dbReference type="GeneID" id="54303348"/>
<dbReference type="SUPFAM" id="SSF55298">
    <property type="entry name" value="YjgF-like"/>
    <property type="match status" value="1"/>
</dbReference>
<feature type="binding site" evidence="5">
    <location>
        <position position="574"/>
    </location>
    <ligand>
        <name>FAD</name>
        <dbReference type="ChEBI" id="CHEBI:57692"/>
    </ligand>
</feature>
<dbReference type="CDD" id="cd00448">
    <property type="entry name" value="YjgF_YER057c_UK114_family"/>
    <property type="match status" value="1"/>
</dbReference>
<dbReference type="AlphaFoldDB" id="A0A6A6AYB1"/>
<dbReference type="InterPro" id="IPR036188">
    <property type="entry name" value="FAD/NAD-bd_sf"/>
</dbReference>
<dbReference type="PANTHER" id="PTHR43563">
    <property type="entry name" value="AMINE OXIDASE"/>
    <property type="match status" value="1"/>
</dbReference>
<dbReference type="EMBL" id="ML995510">
    <property type="protein sequence ID" value="KAF2136919.1"/>
    <property type="molecule type" value="Genomic_DNA"/>
</dbReference>
<organism evidence="8 9">
    <name type="scientific">Aplosporella prunicola CBS 121167</name>
    <dbReference type="NCBI Taxonomy" id="1176127"/>
    <lineage>
        <taxon>Eukaryota</taxon>
        <taxon>Fungi</taxon>
        <taxon>Dikarya</taxon>
        <taxon>Ascomycota</taxon>
        <taxon>Pezizomycotina</taxon>
        <taxon>Dothideomycetes</taxon>
        <taxon>Dothideomycetes incertae sedis</taxon>
        <taxon>Botryosphaeriales</taxon>
        <taxon>Aplosporellaceae</taxon>
        <taxon>Aplosporella</taxon>
    </lineage>
</organism>
<dbReference type="InterPro" id="IPR001613">
    <property type="entry name" value="Flavin_amine_oxidase"/>
</dbReference>
<dbReference type="Gene3D" id="1.10.405.10">
    <property type="entry name" value="Guanine Nucleotide Dissociation Inhibitor, domain 1"/>
    <property type="match status" value="1"/>
</dbReference>
<reference evidence="8" key="1">
    <citation type="journal article" date="2020" name="Stud. Mycol.">
        <title>101 Dothideomycetes genomes: a test case for predicting lifestyles and emergence of pathogens.</title>
        <authorList>
            <person name="Haridas S."/>
            <person name="Albert R."/>
            <person name="Binder M."/>
            <person name="Bloem J."/>
            <person name="Labutti K."/>
            <person name="Salamov A."/>
            <person name="Andreopoulos B."/>
            <person name="Baker S."/>
            <person name="Barry K."/>
            <person name="Bills G."/>
            <person name="Bluhm B."/>
            <person name="Cannon C."/>
            <person name="Castanera R."/>
            <person name="Culley D."/>
            <person name="Daum C."/>
            <person name="Ezra D."/>
            <person name="Gonzalez J."/>
            <person name="Henrissat B."/>
            <person name="Kuo A."/>
            <person name="Liang C."/>
            <person name="Lipzen A."/>
            <person name="Lutzoni F."/>
            <person name="Magnuson J."/>
            <person name="Mondo S."/>
            <person name="Nolan M."/>
            <person name="Ohm R."/>
            <person name="Pangilinan J."/>
            <person name="Park H.-J."/>
            <person name="Ramirez L."/>
            <person name="Alfaro M."/>
            <person name="Sun H."/>
            <person name="Tritt A."/>
            <person name="Yoshinaga Y."/>
            <person name="Zwiers L.-H."/>
            <person name="Turgeon B."/>
            <person name="Goodwin S."/>
            <person name="Spatafora J."/>
            <person name="Crous P."/>
            <person name="Grigoriev I."/>
        </authorList>
    </citation>
    <scope>NUCLEOTIDE SEQUENCE</scope>
    <source>
        <strain evidence="8">CBS 121167</strain>
    </source>
</reference>
<feature type="binding site" evidence="5">
    <location>
        <position position="382"/>
    </location>
    <ligand>
        <name>FAD</name>
        <dbReference type="ChEBI" id="CHEBI:57692"/>
    </ligand>
</feature>
<dbReference type="InterPro" id="IPR002937">
    <property type="entry name" value="Amino_oxidase"/>
</dbReference>
<feature type="binding site" evidence="5">
    <location>
        <begin position="178"/>
        <end position="179"/>
    </location>
    <ligand>
        <name>FAD</name>
        <dbReference type="ChEBI" id="CHEBI:57692"/>
    </ligand>
</feature>
<comment type="catalytic activity">
    <reaction evidence="4">
        <text>a secondary aliphatic amine + O2 + H2O = a primary amine + an aldehyde + H2O2</text>
        <dbReference type="Rhea" id="RHEA:26414"/>
        <dbReference type="ChEBI" id="CHEBI:15377"/>
        <dbReference type="ChEBI" id="CHEBI:15379"/>
        <dbReference type="ChEBI" id="CHEBI:16240"/>
        <dbReference type="ChEBI" id="CHEBI:17478"/>
        <dbReference type="ChEBI" id="CHEBI:58855"/>
        <dbReference type="ChEBI" id="CHEBI:65296"/>
        <dbReference type="EC" id="1.4.3.4"/>
    </reaction>
</comment>
<comment type="cofactor">
    <cofactor evidence="1 6">
        <name>FAD</name>
        <dbReference type="ChEBI" id="CHEBI:57692"/>
    </cofactor>
</comment>
<feature type="binding site" evidence="5">
    <location>
        <position position="487"/>
    </location>
    <ligand>
        <name>substrate</name>
    </ligand>
</feature>
<evidence type="ECO:0000256" key="3">
    <source>
        <dbReference type="ARBA" id="ARBA00023002"/>
    </source>
</evidence>
<dbReference type="PRINTS" id="PR00757">
    <property type="entry name" value="AMINEOXDASEF"/>
</dbReference>
<protein>
    <recommendedName>
        <fullName evidence="6">Amine oxidase</fullName>
        <ecNumber evidence="6">1.4.3.-</ecNumber>
    </recommendedName>
</protein>
<dbReference type="SUPFAM" id="SSF51905">
    <property type="entry name" value="FAD/NAD(P)-binding domain"/>
    <property type="match status" value="1"/>
</dbReference>
<gene>
    <name evidence="8" type="ORF">K452DRAFT_353757</name>
</gene>
<feature type="binding site" evidence="5">
    <location>
        <position position="159"/>
    </location>
    <ligand>
        <name>FAD</name>
        <dbReference type="ChEBI" id="CHEBI:57692"/>
    </ligand>
</feature>
<dbReference type="OrthoDB" id="5046242at2759"/>
<keyword evidence="9" id="KW-1185">Reference proteome</keyword>
<dbReference type="SUPFAM" id="SSF54373">
    <property type="entry name" value="FAD-linked reductases, C-terminal domain"/>
    <property type="match status" value="1"/>
</dbReference>
<dbReference type="Gene3D" id="3.90.660.10">
    <property type="match status" value="1"/>
</dbReference>
<evidence type="ECO:0000256" key="6">
    <source>
        <dbReference type="RuleBase" id="RU362067"/>
    </source>
</evidence>
<dbReference type="Proteomes" id="UP000799438">
    <property type="component" value="Unassembled WGS sequence"/>
</dbReference>
<evidence type="ECO:0000313" key="8">
    <source>
        <dbReference type="EMBL" id="KAF2136919.1"/>
    </source>
</evidence>
<evidence type="ECO:0000256" key="4">
    <source>
        <dbReference type="ARBA" id="ARBA00048448"/>
    </source>
</evidence>
<dbReference type="EC" id="1.4.3.-" evidence="6"/>
<keyword evidence="6" id="KW-0285">Flavoprotein</keyword>
<dbReference type="PANTHER" id="PTHR43563:SF14">
    <property type="entry name" value="AMINE OXIDASE"/>
    <property type="match status" value="1"/>
</dbReference>
<evidence type="ECO:0000259" key="7">
    <source>
        <dbReference type="Pfam" id="PF01593"/>
    </source>
</evidence>
<keyword evidence="3 6" id="KW-0560">Oxidoreductase</keyword>